<dbReference type="AlphaFoldDB" id="A0A397IQ70"/>
<comment type="caution">
    <text evidence="3">The sequence shown here is derived from an EMBL/GenBank/DDBJ whole genome shotgun (WGS) entry which is preliminary data.</text>
</comment>
<proteinExistence type="predicted"/>
<organism evidence="3 4">
    <name type="scientific">Diversispora epigaea</name>
    <dbReference type="NCBI Taxonomy" id="1348612"/>
    <lineage>
        <taxon>Eukaryota</taxon>
        <taxon>Fungi</taxon>
        <taxon>Fungi incertae sedis</taxon>
        <taxon>Mucoromycota</taxon>
        <taxon>Glomeromycotina</taxon>
        <taxon>Glomeromycetes</taxon>
        <taxon>Diversisporales</taxon>
        <taxon>Diversisporaceae</taxon>
        <taxon>Diversispora</taxon>
    </lineage>
</organism>
<keyword evidence="4" id="KW-1185">Reference proteome</keyword>
<evidence type="ECO:0000313" key="4">
    <source>
        <dbReference type="Proteomes" id="UP000266861"/>
    </source>
</evidence>
<evidence type="ECO:0000313" key="3">
    <source>
        <dbReference type="EMBL" id="RHZ75123.1"/>
    </source>
</evidence>
<keyword evidence="2" id="KW-0812">Transmembrane</keyword>
<evidence type="ECO:0000256" key="1">
    <source>
        <dbReference type="SAM" id="Coils"/>
    </source>
</evidence>
<keyword evidence="2" id="KW-0472">Membrane</keyword>
<reference evidence="3 4" key="1">
    <citation type="submission" date="2018-08" db="EMBL/GenBank/DDBJ databases">
        <title>Genome and evolution of the arbuscular mycorrhizal fungus Diversispora epigaea (formerly Glomus versiforme) and its bacterial endosymbionts.</title>
        <authorList>
            <person name="Sun X."/>
            <person name="Fei Z."/>
            <person name="Harrison M."/>
        </authorList>
    </citation>
    <scope>NUCLEOTIDE SEQUENCE [LARGE SCALE GENOMIC DNA]</scope>
    <source>
        <strain evidence="3 4">IT104</strain>
    </source>
</reference>
<keyword evidence="1" id="KW-0175">Coiled coil</keyword>
<gene>
    <name evidence="3" type="ORF">Glove_217g217</name>
</gene>
<dbReference type="Proteomes" id="UP000266861">
    <property type="component" value="Unassembled WGS sequence"/>
</dbReference>
<feature type="transmembrane region" description="Helical" evidence="2">
    <location>
        <begin position="6"/>
        <end position="31"/>
    </location>
</feature>
<sequence>MFLALIFLYTLLVTILKPNVILFAQLLYLIFKTLTSFIKEKFINYIFHEHFVLIKKLVDTELEVSIYKAAQNVSENRILELEKENQQLRELMANIEFENVVLKTAATVLENRMEALNVKCLDAENGNEKFPHIIKMIEKMKADSRKALRSYPKVSKLLPRKKIDK</sequence>
<keyword evidence="2" id="KW-1133">Transmembrane helix</keyword>
<dbReference type="EMBL" id="PQFF01000202">
    <property type="protein sequence ID" value="RHZ75123.1"/>
    <property type="molecule type" value="Genomic_DNA"/>
</dbReference>
<feature type="coiled-coil region" evidence="1">
    <location>
        <begin position="71"/>
        <end position="101"/>
    </location>
</feature>
<protein>
    <submittedName>
        <fullName evidence="3">Uncharacterized protein</fullName>
    </submittedName>
</protein>
<accession>A0A397IQ70</accession>
<evidence type="ECO:0000256" key="2">
    <source>
        <dbReference type="SAM" id="Phobius"/>
    </source>
</evidence>
<name>A0A397IQ70_9GLOM</name>